<dbReference type="InterPro" id="IPR030395">
    <property type="entry name" value="GP_PDE_dom"/>
</dbReference>
<dbReference type="PROSITE" id="PS51704">
    <property type="entry name" value="GP_PDE"/>
    <property type="match status" value="1"/>
</dbReference>
<dbReference type="InterPro" id="IPR017946">
    <property type="entry name" value="PLC-like_Pdiesterase_TIM-brl"/>
</dbReference>
<evidence type="ECO:0000259" key="2">
    <source>
        <dbReference type="PROSITE" id="PS51704"/>
    </source>
</evidence>
<feature type="chain" id="PRO_5031534441" evidence="1">
    <location>
        <begin position="24"/>
        <end position="306"/>
    </location>
</feature>
<proteinExistence type="predicted"/>
<dbReference type="SUPFAM" id="SSF51695">
    <property type="entry name" value="PLC-like phosphodiesterases"/>
    <property type="match status" value="1"/>
</dbReference>
<sequence>MKPIISLFIKIGAVLLWSLSAQAQQKSAQDWINILQDHQAKEVMVIAHRGDWRNAPENSLQAIENCIKMGVAVAEIDIQRSKDGHFVLMHDKTINRTTNGKGKVENYTLAELKAFYLKDGLGVPQPVYTIPTLEDALKTSKGKILLNLDKADRWLEEVLALVDRMEMRDHCIFKSSKPYAEVKAQMGDELEKVWFMPIVRPSNPNVMQDIKEYQEKIKPVAFEVCFPEYNQATQDIFNAVKQGNGKVWINSLWDFLSGGHSDERAMVEGKDETWGWILEQGATMIQTDRPEALIQYIKNEKQNEEL</sequence>
<reference evidence="3 4" key="1">
    <citation type="submission" date="2020-04" db="EMBL/GenBank/DDBJ databases">
        <title>Flammeovirga sp. SR4, a novel species isolated from seawater.</title>
        <authorList>
            <person name="Wang X."/>
        </authorList>
    </citation>
    <scope>NUCLEOTIDE SEQUENCE [LARGE SCALE GENOMIC DNA]</scope>
    <source>
        <strain evidence="3 4">ATCC 23126</strain>
    </source>
</reference>
<feature type="signal peptide" evidence="1">
    <location>
        <begin position="1"/>
        <end position="23"/>
    </location>
</feature>
<evidence type="ECO:0000313" key="3">
    <source>
        <dbReference type="EMBL" id="NME71322.1"/>
    </source>
</evidence>
<name>A0A7X9XC13_9BACT</name>
<dbReference type="Proteomes" id="UP000576082">
    <property type="component" value="Unassembled WGS sequence"/>
</dbReference>
<keyword evidence="1" id="KW-0732">Signal</keyword>
<dbReference type="GO" id="GO:0006580">
    <property type="term" value="P:ethanolamine metabolic process"/>
    <property type="evidence" value="ECO:0007669"/>
    <property type="project" value="TreeGrafter"/>
</dbReference>
<dbReference type="PANTHER" id="PTHR46320">
    <property type="entry name" value="GLYCEROPHOSPHODIESTER PHOSPHODIESTERASE 1"/>
    <property type="match status" value="1"/>
</dbReference>
<dbReference type="EMBL" id="JABANE010000093">
    <property type="protein sequence ID" value="NME71322.1"/>
    <property type="molecule type" value="Genomic_DNA"/>
</dbReference>
<organism evidence="3 4">
    <name type="scientific">Flammeovirga aprica JL-4</name>
    <dbReference type="NCBI Taxonomy" id="694437"/>
    <lineage>
        <taxon>Bacteria</taxon>
        <taxon>Pseudomonadati</taxon>
        <taxon>Bacteroidota</taxon>
        <taxon>Cytophagia</taxon>
        <taxon>Cytophagales</taxon>
        <taxon>Flammeovirgaceae</taxon>
        <taxon>Flammeovirga</taxon>
    </lineage>
</organism>
<keyword evidence="4" id="KW-1185">Reference proteome</keyword>
<dbReference type="AlphaFoldDB" id="A0A7X9XC13"/>
<dbReference type="GO" id="GO:0005886">
    <property type="term" value="C:plasma membrane"/>
    <property type="evidence" value="ECO:0007669"/>
    <property type="project" value="TreeGrafter"/>
</dbReference>
<evidence type="ECO:0000256" key="1">
    <source>
        <dbReference type="SAM" id="SignalP"/>
    </source>
</evidence>
<accession>A0A7X9XC13</accession>
<dbReference type="GO" id="GO:0070291">
    <property type="term" value="P:N-acylethanolamine metabolic process"/>
    <property type="evidence" value="ECO:0007669"/>
    <property type="project" value="TreeGrafter"/>
</dbReference>
<gene>
    <name evidence="3" type="ORF">HHU12_25375</name>
</gene>
<dbReference type="Gene3D" id="3.20.20.190">
    <property type="entry name" value="Phosphatidylinositol (PI) phosphodiesterase"/>
    <property type="match status" value="1"/>
</dbReference>
<dbReference type="GO" id="GO:0008889">
    <property type="term" value="F:glycerophosphodiester phosphodiesterase activity"/>
    <property type="evidence" value="ECO:0007669"/>
    <property type="project" value="TreeGrafter"/>
</dbReference>
<dbReference type="PANTHER" id="PTHR46320:SF1">
    <property type="entry name" value="GLYCEROPHOSPHODIESTER PHOSPHODIESTERASE 1"/>
    <property type="match status" value="1"/>
</dbReference>
<dbReference type="RefSeq" id="WP_169659537.1">
    <property type="nucleotide sequence ID" value="NZ_JABANE010000093.1"/>
</dbReference>
<dbReference type="CDD" id="cd08566">
    <property type="entry name" value="GDPD_AtGDE_like"/>
    <property type="match status" value="1"/>
</dbReference>
<comment type="caution">
    <text evidence="3">The sequence shown here is derived from an EMBL/GenBank/DDBJ whole genome shotgun (WGS) entry which is preliminary data.</text>
</comment>
<dbReference type="Pfam" id="PF16387">
    <property type="entry name" value="DUF4996"/>
    <property type="match status" value="1"/>
</dbReference>
<protein>
    <submittedName>
        <fullName evidence="3">Glycerophosphodiester phosphodiesterase family protein</fullName>
    </submittedName>
</protein>
<dbReference type="GO" id="GO:0006644">
    <property type="term" value="P:phospholipid metabolic process"/>
    <property type="evidence" value="ECO:0007669"/>
    <property type="project" value="TreeGrafter"/>
</dbReference>
<evidence type="ECO:0000313" key="4">
    <source>
        <dbReference type="Proteomes" id="UP000576082"/>
    </source>
</evidence>
<dbReference type="InterPro" id="IPR032160">
    <property type="entry name" value="DUF4996"/>
</dbReference>
<feature type="domain" description="GP-PDE" evidence="2">
    <location>
        <begin position="43"/>
        <end position="282"/>
    </location>
</feature>
<dbReference type="Pfam" id="PF03009">
    <property type="entry name" value="GDPD"/>
    <property type="match status" value="1"/>
</dbReference>